<evidence type="ECO:0000256" key="2">
    <source>
        <dbReference type="ARBA" id="ARBA00022603"/>
    </source>
</evidence>
<comment type="function">
    <text evidence="5">S-adenosyl-L-methionine-dependent protein-lysine N-methyltransferase that methylates elongation factor 1-alpha.</text>
</comment>
<evidence type="ECO:0000256" key="1">
    <source>
        <dbReference type="ARBA" id="ARBA00022490"/>
    </source>
</evidence>
<dbReference type="InterPro" id="IPR025714">
    <property type="entry name" value="Methyltranfer_dom"/>
</dbReference>
<proteinExistence type="inferred from homology"/>
<evidence type="ECO:0000256" key="3">
    <source>
        <dbReference type="ARBA" id="ARBA00022679"/>
    </source>
</evidence>
<dbReference type="EC" id="2.1.1.-" evidence="5"/>
<evidence type="ECO:0000256" key="4">
    <source>
        <dbReference type="ARBA" id="ARBA00022691"/>
    </source>
</evidence>
<dbReference type="EMBL" id="OV725080">
    <property type="protein sequence ID" value="CAH1399380.1"/>
    <property type="molecule type" value="Genomic_DNA"/>
</dbReference>
<dbReference type="Pfam" id="PF13847">
    <property type="entry name" value="Methyltransf_31"/>
    <property type="match status" value="1"/>
</dbReference>
<evidence type="ECO:0000313" key="8">
    <source>
        <dbReference type="Proteomes" id="UP001152798"/>
    </source>
</evidence>
<keyword evidence="8" id="KW-1185">Reference proteome</keyword>
<keyword evidence="3 5" id="KW-0808">Transferase</keyword>
<dbReference type="HAMAP" id="MF_03188">
    <property type="entry name" value="Methyltr_EFM4"/>
    <property type="match status" value="1"/>
</dbReference>
<reference evidence="7" key="1">
    <citation type="submission" date="2022-01" db="EMBL/GenBank/DDBJ databases">
        <authorList>
            <person name="King R."/>
        </authorList>
    </citation>
    <scope>NUCLEOTIDE SEQUENCE</scope>
</reference>
<dbReference type="PANTHER" id="PTHR12843:SF5">
    <property type="entry name" value="EEF1A LYSINE METHYLTRANSFERASE 2"/>
    <property type="match status" value="1"/>
</dbReference>
<evidence type="ECO:0000256" key="5">
    <source>
        <dbReference type="HAMAP-Rule" id="MF_03188"/>
    </source>
</evidence>
<dbReference type="Proteomes" id="UP001152798">
    <property type="component" value="Chromosome 4"/>
</dbReference>
<feature type="domain" description="Methyltransferase" evidence="6">
    <location>
        <begin position="62"/>
        <end position="193"/>
    </location>
</feature>
<protein>
    <recommendedName>
        <fullName evidence="5">Protein-lysine N-methyltransferase NEZAVI_LOCUS8840</fullName>
        <ecNumber evidence="5">2.1.1.-</ecNumber>
    </recommendedName>
</protein>
<dbReference type="Gene3D" id="3.40.50.150">
    <property type="entry name" value="Vaccinia Virus protein VP39"/>
    <property type="match status" value="1"/>
</dbReference>
<evidence type="ECO:0000313" key="7">
    <source>
        <dbReference type="EMBL" id="CAH1399380.1"/>
    </source>
</evidence>
<keyword evidence="2 5" id="KW-0489">Methyltransferase</keyword>
<accession>A0A9P0HCD2</accession>
<dbReference type="CDD" id="cd02440">
    <property type="entry name" value="AdoMet_MTases"/>
    <property type="match status" value="1"/>
</dbReference>
<name>A0A9P0HCD2_NEZVI</name>
<keyword evidence="1 5" id="KW-0963">Cytoplasm</keyword>
<evidence type="ECO:0000259" key="6">
    <source>
        <dbReference type="Pfam" id="PF13847"/>
    </source>
</evidence>
<dbReference type="OrthoDB" id="540004at2759"/>
<comment type="similarity">
    <text evidence="5">Belongs to the class I-like SAM-binding methyltransferase superfamily. EFM4 family.</text>
</comment>
<dbReference type="AlphaFoldDB" id="A0A9P0HCD2"/>
<sequence length="221" mass="24962">MEANFDNQGDLVPSELGTKEYWSTVYENEKDNFKNYGDPGEIWFGEESEERILRWLEKKKISKNKEIVDLGCGNGMMLVSLSRSGFTNLTGIDYCSEAVELSKSVALSHDIHNINFKVLDLVGNLDISGFDIAFDKGTYDAISLNPENAVEKRQRYIENVSNLLNDDGLFIITTCNWTDHEIVSHCKDVFQCFEVIPTPTFQFGGKIGNVVSTLVLQKKLK</sequence>
<dbReference type="GO" id="GO:0032259">
    <property type="term" value="P:methylation"/>
    <property type="evidence" value="ECO:0007669"/>
    <property type="project" value="UniProtKB-KW"/>
</dbReference>
<organism evidence="7 8">
    <name type="scientific">Nezara viridula</name>
    <name type="common">Southern green stink bug</name>
    <name type="synonym">Cimex viridulus</name>
    <dbReference type="NCBI Taxonomy" id="85310"/>
    <lineage>
        <taxon>Eukaryota</taxon>
        <taxon>Metazoa</taxon>
        <taxon>Ecdysozoa</taxon>
        <taxon>Arthropoda</taxon>
        <taxon>Hexapoda</taxon>
        <taxon>Insecta</taxon>
        <taxon>Pterygota</taxon>
        <taxon>Neoptera</taxon>
        <taxon>Paraneoptera</taxon>
        <taxon>Hemiptera</taxon>
        <taxon>Heteroptera</taxon>
        <taxon>Panheteroptera</taxon>
        <taxon>Pentatomomorpha</taxon>
        <taxon>Pentatomoidea</taxon>
        <taxon>Pentatomidae</taxon>
        <taxon>Pentatominae</taxon>
        <taxon>Nezara</taxon>
    </lineage>
</organism>
<dbReference type="SUPFAM" id="SSF53335">
    <property type="entry name" value="S-adenosyl-L-methionine-dependent methyltransferases"/>
    <property type="match status" value="1"/>
</dbReference>
<gene>
    <name evidence="7" type="ORF">NEZAVI_LOCUS8840</name>
</gene>
<dbReference type="GO" id="GO:0016279">
    <property type="term" value="F:protein-lysine N-methyltransferase activity"/>
    <property type="evidence" value="ECO:0007669"/>
    <property type="project" value="UniProtKB-UniRule"/>
</dbReference>
<dbReference type="InterPro" id="IPR029063">
    <property type="entry name" value="SAM-dependent_MTases_sf"/>
</dbReference>
<keyword evidence="4 5" id="KW-0949">S-adenosyl-L-methionine</keyword>
<dbReference type="InterPro" id="IPR026635">
    <property type="entry name" value="Efm4/METTL10"/>
</dbReference>
<comment type="subcellular location">
    <subcellularLocation>
        <location evidence="5">Cytoplasm</location>
    </subcellularLocation>
</comment>
<dbReference type="PANTHER" id="PTHR12843">
    <property type="entry name" value="PROTEIN-LYSINE N-METHYLTRANSFERASE METTL10"/>
    <property type="match status" value="1"/>
</dbReference>
<dbReference type="GO" id="GO:0005737">
    <property type="term" value="C:cytoplasm"/>
    <property type="evidence" value="ECO:0007669"/>
    <property type="project" value="UniProtKB-SubCell"/>
</dbReference>